<feature type="transmembrane region" description="Helical" evidence="9">
    <location>
        <begin position="267"/>
        <end position="286"/>
    </location>
</feature>
<feature type="domain" description="Potassium channel" evidence="10">
    <location>
        <begin position="98"/>
        <end position="168"/>
    </location>
</feature>
<evidence type="ECO:0000313" key="11">
    <source>
        <dbReference type="EMBL" id="KAJ5462000.1"/>
    </source>
</evidence>
<dbReference type="Pfam" id="PF07885">
    <property type="entry name" value="Ion_trans_2"/>
    <property type="match status" value="2"/>
</dbReference>
<evidence type="ECO:0000256" key="5">
    <source>
        <dbReference type="ARBA" id="ARBA00023065"/>
    </source>
</evidence>
<feature type="transmembrane region" description="Helical" evidence="9">
    <location>
        <begin position="146"/>
        <end position="168"/>
    </location>
</feature>
<organism evidence="11 12">
    <name type="scientific">Penicillium daleae</name>
    <dbReference type="NCBI Taxonomy" id="63821"/>
    <lineage>
        <taxon>Eukaryota</taxon>
        <taxon>Fungi</taxon>
        <taxon>Dikarya</taxon>
        <taxon>Ascomycota</taxon>
        <taxon>Pezizomycotina</taxon>
        <taxon>Eurotiomycetes</taxon>
        <taxon>Eurotiomycetidae</taxon>
        <taxon>Eurotiales</taxon>
        <taxon>Aspergillaceae</taxon>
        <taxon>Penicillium</taxon>
    </lineage>
</organism>
<reference evidence="11" key="1">
    <citation type="submission" date="2022-12" db="EMBL/GenBank/DDBJ databases">
        <authorList>
            <person name="Petersen C."/>
        </authorList>
    </citation>
    <scope>NUCLEOTIDE SEQUENCE</scope>
    <source>
        <strain evidence="11">IBT 16125</strain>
    </source>
</reference>
<keyword evidence="6 9" id="KW-0472">Membrane</keyword>
<dbReference type="InterPro" id="IPR003280">
    <property type="entry name" value="2pore_dom_K_chnl"/>
</dbReference>
<dbReference type="Proteomes" id="UP001213681">
    <property type="component" value="Unassembled WGS sequence"/>
</dbReference>
<feature type="domain" description="Potassium channel" evidence="10">
    <location>
        <begin position="248"/>
        <end position="322"/>
    </location>
</feature>
<dbReference type="GO" id="GO:0015271">
    <property type="term" value="F:outward rectifier potassium channel activity"/>
    <property type="evidence" value="ECO:0007669"/>
    <property type="project" value="TreeGrafter"/>
</dbReference>
<reference evidence="11" key="2">
    <citation type="journal article" date="2023" name="IMA Fungus">
        <title>Comparative genomic study of the Penicillium genus elucidates a diverse pangenome and 15 lateral gene transfer events.</title>
        <authorList>
            <person name="Petersen C."/>
            <person name="Sorensen T."/>
            <person name="Nielsen M.R."/>
            <person name="Sondergaard T.E."/>
            <person name="Sorensen J.L."/>
            <person name="Fitzpatrick D.A."/>
            <person name="Frisvad J.C."/>
            <person name="Nielsen K.L."/>
        </authorList>
    </citation>
    <scope>NUCLEOTIDE SEQUENCE</scope>
    <source>
        <strain evidence="11">IBT 16125</strain>
    </source>
</reference>
<dbReference type="RefSeq" id="XP_056771042.1">
    <property type="nucleotide sequence ID" value="XM_056906935.1"/>
</dbReference>
<evidence type="ECO:0000256" key="4">
    <source>
        <dbReference type="ARBA" id="ARBA00022989"/>
    </source>
</evidence>
<keyword evidence="12" id="KW-1185">Reference proteome</keyword>
<comment type="subcellular location">
    <subcellularLocation>
        <location evidence="1">Membrane</location>
        <topology evidence="1">Multi-pass membrane protein</topology>
    </subcellularLocation>
</comment>
<evidence type="ECO:0000256" key="9">
    <source>
        <dbReference type="SAM" id="Phobius"/>
    </source>
</evidence>
<keyword evidence="5 8" id="KW-0406">Ion transport</keyword>
<dbReference type="SUPFAM" id="SSF81324">
    <property type="entry name" value="Voltage-gated potassium channels"/>
    <property type="match status" value="2"/>
</dbReference>
<evidence type="ECO:0000256" key="2">
    <source>
        <dbReference type="ARBA" id="ARBA00022448"/>
    </source>
</evidence>
<dbReference type="EMBL" id="JAPVEA010000002">
    <property type="protein sequence ID" value="KAJ5462000.1"/>
    <property type="molecule type" value="Genomic_DNA"/>
</dbReference>
<evidence type="ECO:0000256" key="8">
    <source>
        <dbReference type="RuleBase" id="RU003857"/>
    </source>
</evidence>
<dbReference type="GO" id="GO:0030322">
    <property type="term" value="P:stabilization of membrane potential"/>
    <property type="evidence" value="ECO:0007669"/>
    <property type="project" value="TreeGrafter"/>
</dbReference>
<evidence type="ECO:0000256" key="1">
    <source>
        <dbReference type="ARBA" id="ARBA00004141"/>
    </source>
</evidence>
<proteinExistence type="inferred from homology"/>
<dbReference type="PANTHER" id="PTHR11003">
    <property type="entry name" value="POTASSIUM CHANNEL, SUBFAMILY K"/>
    <property type="match status" value="1"/>
</dbReference>
<gene>
    <name evidence="11" type="ORF">N7458_003552</name>
</gene>
<feature type="transmembrane region" description="Helical" evidence="9">
    <location>
        <begin position="51"/>
        <end position="78"/>
    </location>
</feature>
<accession>A0AAD6CEX3</accession>
<dbReference type="GO" id="GO:0022841">
    <property type="term" value="F:potassium ion leak channel activity"/>
    <property type="evidence" value="ECO:0007669"/>
    <property type="project" value="TreeGrafter"/>
</dbReference>
<dbReference type="PRINTS" id="PR01333">
    <property type="entry name" value="2POREKCHANEL"/>
</dbReference>
<keyword evidence="7 8" id="KW-0407">Ion channel</keyword>
<dbReference type="PANTHER" id="PTHR11003:SF291">
    <property type="entry name" value="IP11374P"/>
    <property type="match status" value="1"/>
</dbReference>
<keyword evidence="2 8" id="KW-0813">Transport</keyword>
<keyword evidence="3 8" id="KW-0812">Transmembrane</keyword>
<evidence type="ECO:0000259" key="10">
    <source>
        <dbReference type="Pfam" id="PF07885"/>
    </source>
</evidence>
<keyword evidence="4 9" id="KW-1133">Transmembrane helix</keyword>
<comment type="similarity">
    <text evidence="8">Belongs to the two pore domain potassium channel (TC 1.A.1.8) family.</text>
</comment>
<comment type="caution">
    <text evidence="11">The sequence shown here is derived from an EMBL/GenBank/DDBJ whole genome shotgun (WGS) entry which is preliminary data.</text>
</comment>
<dbReference type="Gene3D" id="1.10.287.70">
    <property type="match status" value="2"/>
</dbReference>
<dbReference type="GO" id="GO:0005886">
    <property type="term" value="C:plasma membrane"/>
    <property type="evidence" value="ECO:0007669"/>
    <property type="project" value="TreeGrafter"/>
</dbReference>
<protein>
    <recommendedName>
        <fullName evidence="10">Potassium channel domain-containing protein</fullName>
    </recommendedName>
</protein>
<evidence type="ECO:0000256" key="7">
    <source>
        <dbReference type="ARBA" id="ARBA00023303"/>
    </source>
</evidence>
<dbReference type="GeneID" id="81597178"/>
<name>A0AAD6CEX3_9EURO</name>
<dbReference type="AlphaFoldDB" id="A0AAD6CEX3"/>
<feature type="transmembrane region" description="Helical" evidence="9">
    <location>
        <begin position="298"/>
        <end position="326"/>
    </location>
</feature>
<dbReference type="InterPro" id="IPR013099">
    <property type="entry name" value="K_chnl_dom"/>
</dbReference>
<feature type="transmembrane region" description="Helical" evidence="9">
    <location>
        <begin position="90"/>
        <end position="111"/>
    </location>
</feature>
<sequence>MILHIDSTKGFMVTVIGWLASAIILFSLIGIDVRQHQQAQPHKALIYTQNFFAGVISASLYVLVATMLSIYAISFPLSPADRRKIECTSIILRVNFFAILLLGGAAVYSNIEDWSLMDSLYFTDYTLLTIGLGNLAPQTHLGRSLLFPYATLGIISLGLLITSVASFTDQMREFKLKRKIEETRREVHNTDSKKTTDDISRVEGVESRYPFFRSRIPRCEEIIKVRSARSAFYRKAIWVDLALFLAAWFVLWLVSAGVFHWSEKEAGWSYFVALYFTYTSLTTIGYGDYFPTSNFGKVFFVLWSLLAIPILTNLVTVIGNVFHMWLVFCSSWIRRHVFRRGGRSEHDHEYMRRSWGASGFIASNEPLKPELRDPGIDIQWRAQGNSNGGQGSPAAHMGFEPSHSIQDEQHRIMSRTASTHYRLLLLEEIEDLISMTRDDSLEPQEELCCRWSRTIPLLQAKGDTSRLSELLPLFLSAESERTTVQMRKDRKKELFERNVEILWMVTLIVEKLSSDLQQELVETI</sequence>
<feature type="transmembrane region" description="Helical" evidence="9">
    <location>
        <begin position="12"/>
        <end position="31"/>
    </location>
</feature>
<evidence type="ECO:0000256" key="6">
    <source>
        <dbReference type="ARBA" id="ARBA00023136"/>
    </source>
</evidence>
<evidence type="ECO:0000313" key="12">
    <source>
        <dbReference type="Proteomes" id="UP001213681"/>
    </source>
</evidence>
<feature type="transmembrane region" description="Helical" evidence="9">
    <location>
        <begin position="236"/>
        <end position="261"/>
    </location>
</feature>
<evidence type="ECO:0000256" key="3">
    <source>
        <dbReference type="ARBA" id="ARBA00022692"/>
    </source>
</evidence>